<dbReference type="AlphaFoldDB" id="A0A834Z6F9"/>
<keyword evidence="3" id="KW-1185">Reference proteome</keyword>
<keyword evidence="1" id="KW-0472">Membrane</keyword>
<evidence type="ECO:0000256" key="1">
    <source>
        <dbReference type="SAM" id="Phobius"/>
    </source>
</evidence>
<dbReference type="EMBL" id="JABCRI010000010">
    <property type="protein sequence ID" value="KAF8399173.1"/>
    <property type="molecule type" value="Genomic_DNA"/>
</dbReference>
<name>A0A834Z6F9_TETSI</name>
<protein>
    <submittedName>
        <fullName evidence="2">Uncharacterized protein</fullName>
    </submittedName>
</protein>
<comment type="caution">
    <text evidence="2">The sequence shown here is derived from an EMBL/GenBank/DDBJ whole genome shotgun (WGS) entry which is preliminary data.</text>
</comment>
<gene>
    <name evidence="2" type="ORF">HHK36_015038</name>
</gene>
<evidence type="ECO:0000313" key="3">
    <source>
        <dbReference type="Proteomes" id="UP000655225"/>
    </source>
</evidence>
<sequence>MVRLTPENGGGSLEAALLAIGLFVSVSALVALCAKQASRVSRKLGTRTSDSKHAPRSSKQLLATISNKAIPFLYKKKIGENSEVSDEVKAEEEFGDGGLWQRTILMGEKCQPLDFAGVIYYDRNGKQLSELPPRSPRASPLPSFSFPVVNVGN</sequence>
<feature type="transmembrane region" description="Helical" evidence="1">
    <location>
        <begin position="15"/>
        <end position="34"/>
    </location>
</feature>
<proteinExistence type="predicted"/>
<keyword evidence="1" id="KW-1133">Transmembrane helix</keyword>
<dbReference type="OrthoDB" id="755532at2759"/>
<dbReference type="OMA" id="KAMTMVR"/>
<keyword evidence="1" id="KW-0812">Transmembrane</keyword>
<reference evidence="2 3" key="1">
    <citation type="submission" date="2020-04" db="EMBL/GenBank/DDBJ databases">
        <title>Plant Genome Project.</title>
        <authorList>
            <person name="Zhang R.-G."/>
        </authorList>
    </citation>
    <scope>NUCLEOTIDE SEQUENCE [LARGE SCALE GENOMIC DNA]</scope>
    <source>
        <strain evidence="2">YNK0</strain>
        <tissue evidence="2">Leaf</tissue>
    </source>
</reference>
<dbReference type="PANTHER" id="PTHR33237">
    <property type="entry name" value="F2P16.13 PROTEIN-RELATED"/>
    <property type="match status" value="1"/>
</dbReference>
<accession>A0A834Z6F9</accession>
<dbReference type="Proteomes" id="UP000655225">
    <property type="component" value="Unassembled WGS sequence"/>
</dbReference>
<dbReference type="PANTHER" id="PTHR33237:SF46">
    <property type="entry name" value="OS01G0606100 PROTEIN"/>
    <property type="match status" value="1"/>
</dbReference>
<organism evidence="2 3">
    <name type="scientific">Tetracentron sinense</name>
    <name type="common">Spur-leaf</name>
    <dbReference type="NCBI Taxonomy" id="13715"/>
    <lineage>
        <taxon>Eukaryota</taxon>
        <taxon>Viridiplantae</taxon>
        <taxon>Streptophyta</taxon>
        <taxon>Embryophyta</taxon>
        <taxon>Tracheophyta</taxon>
        <taxon>Spermatophyta</taxon>
        <taxon>Magnoliopsida</taxon>
        <taxon>Trochodendrales</taxon>
        <taxon>Trochodendraceae</taxon>
        <taxon>Tetracentron</taxon>
    </lineage>
</organism>
<evidence type="ECO:0000313" key="2">
    <source>
        <dbReference type="EMBL" id="KAF8399173.1"/>
    </source>
</evidence>